<feature type="domain" description="Aminotransferase-like plant mobile" evidence="1">
    <location>
        <begin position="97"/>
        <end position="193"/>
    </location>
</feature>
<dbReference type="GeneID" id="107899528"/>
<dbReference type="InterPro" id="IPR044824">
    <property type="entry name" value="MAIN-like"/>
</dbReference>
<organism evidence="2 3">
    <name type="scientific">Gossypium hirsutum</name>
    <name type="common">Upland cotton</name>
    <name type="synonym">Gossypium mexicanum</name>
    <dbReference type="NCBI Taxonomy" id="3635"/>
    <lineage>
        <taxon>Eukaryota</taxon>
        <taxon>Viridiplantae</taxon>
        <taxon>Streptophyta</taxon>
        <taxon>Embryophyta</taxon>
        <taxon>Tracheophyta</taxon>
        <taxon>Spermatophyta</taxon>
        <taxon>Magnoliopsida</taxon>
        <taxon>eudicotyledons</taxon>
        <taxon>Gunneridae</taxon>
        <taxon>Pentapetalae</taxon>
        <taxon>rosids</taxon>
        <taxon>malvids</taxon>
        <taxon>Malvales</taxon>
        <taxon>Malvaceae</taxon>
        <taxon>Malvoideae</taxon>
        <taxon>Gossypium</taxon>
    </lineage>
</organism>
<dbReference type="PANTHER" id="PTHR46033">
    <property type="entry name" value="PROTEIN MAIN-LIKE 2"/>
    <property type="match status" value="1"/>
</dbReference>
<name>A0A1U8IWI5_GOSHI</name>
<accession>A0A1U8IWI5</accession>
<dbReference type="RefSeq" id="XP_016680758.2">
    <property type="nucleotide sequence ID" value="XM_016825269.2"/>
</dbReference>
<proteinExistence type="predicted"/>
<dbReference type="InterPro" id="IPR019557">
    <property type="entry name" value="AminoTfrase-like_pln_mobile"/>
</dbReference>
<dbReference type="Pfam" id="PF10536">
    <property type="entry name" value="PMD"/>
    <property type="match status" value="1"/>
</dbReference>
<dbReference type="AlphaFoldDB" id="A0A1U8IWI5"/>
<protein>
    <submittedName>
        <fullName evidence="3">Protein MAIN-LIKE 2 isoform X1</fullName>
    </submittedName>
</protein>
<dbReference type="GO" id="GO:0010073">
    <property type="term" value="P:meristem maintenance"/>
    <property type="evidence" value="ECO:0007669"/>
    <property type="project" value="InterPro"/>
</dbReference>
<gene>
    <name evidence="3" type="primary">LOC107899528</name>
</gene>
<dbReference type="PANTHER" id="PTHR46033:SF8">
    <property type="entry name" value="PROTEIN MAINTENANCE OF MERISTEMS-LIKE"/>
    <property type="match status" value="1"/>
</dbReference>
<dbReference type="KEGG" id="ghi:107899528"/>
<dbReference type="Proteomes" id="UP000818029">
    <property type="component" value="Chromosome D04"/>
</dbReference>
<keyword evidence="2" id="KW-1185">Reference proteome</keyword>
<evidence type="ECO:0000259" key="1">
    <source>
        <dbReference type="Pfam" id="PF10536"/>
    </source>
</evidence>
<evidence type="ECO:0000313" key="2">
    <source>
        <dbReference type="Proteomes" id="UP000818029"/>
    </source>
</evidence>
<reference evidence="3" key="2">
    <citation type="submission" date="2025-08" db="UniProtKB">
        <authorList>
            <consortium name="RefSeq"/>
        </authorList>
    </citation>
    <scope>IDENTIFICATION</scope>
</reference>
<reference evidence="2" key="1">
    <citation type="journal article" date="2020" name="Nat. Genet.">
        <title>Genomic diversifications of five Gossypium allopolyploid species and their impact on cotton improvement.</title>
        <authorList>
            <person name="Chen Z.J."/>
            <person name="Sreedasyam A."/>
            <person name="Ando A."/>
            <person name="Song Q."/>
            <person name="De Santiago L.M."/>
            <person name="Hulse-Kemp A.M."/>
            <person name="Ding M."/>
            <person name="Ye W."/>
            <person name="Kirkbride R.C."/>
            <person name="Jenkins J."/>
            <person name="Plott C."/>
            <person name="Lovell J."/>
            <person name="Lin Y.M."/>
            <person name="Vaughn R."/>
            <person name="Liu B."/>
            <person name="Simpson S."/>
            <person name="Scheffler B.E."/>
            <person name="Wen L."/>
            <person name="Saski C.A."/>
            <person name="Grover C.E."/>
            <person name="Hu G."/>
            <person name="Conover J.L."/>
            <person name="Carlson J.W."/>
            <person name="Shu S."/>
            <person name="Boston L.B."/>
            <person name="Williams M."/>
            <person name="Peterson D.G."/>
            <person name="McGee K."/>
            <person name="Jones D.C."/>
            <person name="Wendel J.F."/>
            <person name="Stelly D.M."/>
            <person name="Grimwood J."/>
            <person name="Schmutz J."/>
        </authorList>
    </citation>
    <scope>NUCLEOTIDE SEQUENCE [LARGE SCALE GENOMIC DNA]</scope>
    <source>
        <strain evidence="2">cv. TM-1</strain>
    </source>
</reference>
<sequence length="232" mass="26709">MTTLIWIKALVIGYIEFQRNAELDPEKRLYLGGKYFDPLAMVKPLIRLDDNKHISITQLQMVEDRILQCHICNLPGLPSPLIETYLREAGFFHVAYLGRGCKLDSKLISVLVERWRPEAHTFHLPCGECIITLEDVQLQLGFPMDGLVVIGFVQSANWGTVCYELLVVVLEMITGGWIEMAWLRNNFAELAEHSTEERIVRYARTYILQKAIRLKVENDNDSSSRKHRCDFG</sequence>
<dbReference type="PaxDb" id="3635-A0A1U8IWI5"/>
<evidence type="ECO:0000313" key="3">
    <source>
        <dbReference type="RefSeq" id="XP_016680758.2"/>
    </source>
</evidence>